<dbReference type="InterPro" id="IPR001506">
    <property type="entry name" value="Peptidase_M12A"/>
</dbReference>
<keyword evidence="1" id="KW-0245">EGF-like domain</keyword>
<dbReference type="Gene3D" id="3.40.390.10">
    <property type="entry name" value="Collagenase (Catalytic Domain)"/>
    <property type="match status" value="1"/>
</dbReference>
<protein>
    <recommendedName>
        <fullName evidence="10">Metalloendopeptidase</fullName>
        <ecNumber evidence="10">3.4.24.-</ecNumber>
    </recommendedName>
</protein>
<evidence type="ECO:0000256" key="4">
    <source>
        <dbReference type="ARBA" id="ARBA00022801"/>
    </source>
</evidence>
<evidence type="ECO:0000256" key="10">
    <source>
        <dbReference type="RuleBase" id="RU361183"/>
    </source>
</evidence>
<feature type="region of interest" description="Disordered" evidence="11">
    <location>
        <begin position="40"/>
        <end position="59"/>
    </location>
</feature>
<keyword evidence="4 9" id="KW-0378">Hydrolase</keyword>
<dbReference type="Proteomes" id="UP001381693">
    <property type="component" value="Unassembled WGS sequence"/>
</dbReference>
<dbReference type="PROSITE" id="PS51864">
    <property type="entry name" value="ASTACIN"/>
    <property type="match status" value="1"/>
</dbReference>
<evidence type="ECO:0000256" key="1">
    <source>
        <dbReference type="ARBA" id="ARBA00022536"/>
    </source>
</evidence>
<comment type="caution">
    <text evidence="8">Lacks conserved residue(s) required for the propagation of feature annotation.</text>
</comment>
<gene>
    <name evidence="14" type="primary">hch-1_3</name>
    <name evidence="14" type="ORF">SK128_025911</name>
</gene>
<evidence type="ECO:0000256" key="5">
    <source>
        <dbReference type="ARBA" id="ARBA00022833"/>
    </source>
</evidence>
<keyword evidence="5 9" id="KW-0862">Zinc</keyword>
<accession>A0AAN9FTT3</accession>
<dbReference type="GO" id="GO:0004222">
    <property type="term" value="F:metalloendopeptidase activity"/>
    <property type="evidence" value="ECO:0007669"/>
    <property type="project" value="UniProtKB-UniRule"/>
</dbReference>
<feature type="binding site" evidence="9">
    <location>
        <position position="232"/>
    </location>
    <ligand>
        <name>Zn(2+)</name>
        <dbReference type="ChEBI" id="CHEBI:29105"/>
        <note>catalytic</note>
    </ligand>
</feature>
<feature type="active site" evidence="9">
    <location>
        <position position="223"/>
    </location>
</feature>
<evidence type="ECO:0000256" key="6">
    <source>
        <dbReference type="ARBA" id="ARBA00023049"/>
    </source>
</evidence>
<evidence type="ECO:0000256" key="11">
    <source>
        <dbReference type="SAM" id="MobiDB-lite"/>
    </source>
</evidence>
<dbReference type="InterPro" id="IPR035914">
    <property type="entry name" value="Sperma_CUB_dom_sf"/>
</dbReference>
<dbReference type="EMBL" id="JAXCGZ010000220">
    <property type="protein sequence ID" value="KAK7086387.1"/>
    <property type="molecule type" value="Genomic_DNA"/>
</dbReference>
<evidence type="ECO:0000256" key="7">
    <source>
        <dbReference type="ARBA" id="ARBA00023157"/>
    </source>
</evidence>
<keyword evidence="3 9" id="KW-0479">Metal-binding</keyword>
<comment type="caution">
    <text evidence="14">The sequence shown here is derived from an EMBL/GenBank/DDBJ whole genome shotgun (WGS) entry which is preliminary data.</text>
</comment>
<feature type="domain" description="CUB" evidence="12">
    <location>
        <begin position="373"/>
        <end position="447"/>
    </location>
</feature>
<keyword evidence="2 9" id="KW-0645">Protease</keyword>
<reference evidence="14 15" key="1">
    <citation type="submission" date="2023-11" db="EMBL/GenBank/DDBJ databases">
        <title>Halocaridina rubra genome assembly.</title>
        <authorList>
            <person name="Smith C."/>
        </authorList>
    </citation>
    <scope>NUCLEOTIDE SEQUENCE [LARGE SCALE GENOMIC DNA]</scope>
    <source>
        <strain evidence="14">EP-1</strain>
        <tissue evidence="14">Whole</tissue>
    </source>
</reference>
<feature type="binding site" evidence="9">
    <location>
        <position position="226"/>
    </location>
    <ligand>
        <name>Zn(2+)</name>
        <dbReference type="ChEBI" id="CHEBI:29105"/>
        <note>catalytic</note>
    </ligand>
</feature>
<dbReference type="GO" id="GO:0008270">
    <property type="term" value="F:zinc ion binding"/>
    <property type="evidence" value="ECO:0007669"/>
    <property type="project" value="UniProtKB-UniRule"/>
</dbReference>
<dbReference type="AlphaFoldDB" id="A0AAN9FTT3"/>
<dbReference type="CDD" id="cd04280">
    <property type="entry name" value="ZnMc_astacin_like"/>
    <property type="match status" value="1"/>
</dbReference>
<dbReference type="InterPro" id="IPR034035">
    <property type="entry name" value="Astacin-like_dom"/>
</dbReference>
<dbReference type="PROSITE" id="PS01180">
    <property type="entry name" value="CUB"/>
    <property type="match status" value="1"/>
</dbReference>
<dbReference type="InterPro" id="IPR024079">
    <property type="entry name" value="MetalloPept_cat_dom_sf"/>
</dbReference>
<keyword evidence="6 9" id="KW-0482">Metalloprotease</keyword>
<dbReference type="PANTHER" id="PTHR10127:SF780">
    <property type="entry name" value="METALLOENDOPEPTIDASE"/>
    <property type="match status" value="1"/>
</dbReference>
<dbReference type="Pfam" id="PF01400">
    <property type="entry name" value="Astacin"/>
    <property type="match status" value="1"/>
</dbReference>
<keyword evidence="7" id="KW-1015">Disulfide bond</keyword>
<dbReference type="CDD" id="cd00041">
    <property type="entry name" value="CUB"/>
    <property type="match status" value="1"/>
</dbReference>
<evidence type="ECO:0000256" key="2">
    <source>
        <dbReference type="ARBA" id="ARBA00022670"/>
    </source>
</evidence>
<evidence type="ECO:0000313" key="14">
    <source>
        <dbReference type="EMBL" id="KAK7086387.1"/>
    </source>
</evidence>
<evidence type="ECO:0000256" key="3">
    <source>
        <dbReference type="ARBA" id="ARBA00022723"/>
    </source>
</evidence>
<organism evidence="14 15">
    <name type="scientific">Halocaridina rubra</name>
    <name type="common">Hawaiian red shrimp</name>
    <dbReference type="NCBI Taxonomy" id="373956"/>
    <lineage>
        <taxon>Eukaryota</taxon>
        <taxon>Metazoa</taxon>
        <taxon>Ecdysozoa</taxon>
        <taxon>Arthropoda</taxon>
        <taxon>Crustacea</taxon>
        <taxon>Multicrustacea</taxon>
        <taxon>Malacostraca</taxon>
        <taxon>Eumalacostraca</taxon>
        <taxon>Eucarida</taxon>
        <taxon>Decapoda</taxon>
        <taxon>Pleocyemata</taxon>
        <taxon>Caridea</taxon>
        <taxon>Atyoidea</taxon>
        <taxon>Atyidae</taxon>
        <taxon>Halocaridina</taxon>
    </lineage>
</organism>
<sequence length="447" mass="50782">MDGEMKENETLREQIRSLEEANKAQGQERKELEKRIKKLEGEKSQLESRISNQEDKNKQLNDNLKELDLPLELINPPKTRKGNLMEGDIVLTHQQWAIVQEVLEETKRLQSQGKENTKIQAPRKGISLDTLLWNTNSDTGWPTVYYKFATSVTRKDLIRDAMTIWEGATCVKFVKITDGNYNRPHINIIEGNGCWSYVGMMGIRGQLFSIGANCYQEGIILHELGHAMGLYHEHSRTDRSQHIKINYTNVNAGNEVNFFQKDTNNYDIPYDFTSIMHYRSTAFSKNGRSTIVTVNPLMQAYIGQRKYLSFRDISIINHMYDCPAIWGTSCTGSLPNCVNEGYVGKDCSCICPPGTSGATCENKNEDYYGTPTCGGNITQDGAIITTPNYPGYYPADTGCVWWIQSLDNCKRPAITVEEFQLFTRMPNGQCAIDRLEVRTHTIYNGDE</sequence>
<dbReference type="GO" id="GO:0006508">
    <property type="term" value="P:proteolysis"/>
    <property type="evidence" value="ECO:0007669"/>
    <property type="project" value="UniProtKB-KW"/>
</dbReference>
<dbReference type="EC" id="3.4.24.-" evidence="10"/>
<feature type="domain" description="Peptidase M12A" evidence="13">
    <location>
        <begin position="136"/>
        <end position="323"/>
    </location>
</feature>
<dbReference type="SUPFAM" id="SSF49854">
    <property type="entry name" value="Spermadhesin, CUB domain"/>
    <property type="match status" value="1"/>
</dbReference>
<comment type="cofactor">
    <cofactor evidence="9 10">
        <name>Zn(2+)</name>
        <dbReference type="ChEBI" id="CHEBI:29105"/>
    </cofactor>
    <text evidence="9 10">Binds 1 zinc ion per subunit.</text>
</comment>
<evidence type="ECO:0000313" key="15">
    <source>
        <dbReference type="Proteomes" id="UP001381693"/>
    </source>
</evidence>
<dbReference type="PANTHER" id="PTHR10127">
    <property type="entry name" value="DISCOIDIN, CUB, EGF, LAMININ , AND ZINC METALLOPROTEASE DOMAIN CONTAINING"/>
    <property type="match status" value="1"/>
</dbReference>
<evidence type="ECO:0000256" key="8">
    <source>
        <dbReference type="PROSITE-ProRule" id="PRU00059"/>
    </source>
</evidence>
<proteinExistence type="predicted"/>
<evidence type="ECO:0000259" key="13">
    <source>
        <dbReference type="PROSITE" id="PS51864"/>
    </source>
</evidence>
<dbReference type="Pfam" id="PF00431">
    <property type="entry name" value="CUB"/>
    <property type="match status" value="1"/>
</dbReference>
<dbReference type="InterPro" id="IPR006026">
    <property type="entry name" value="Peptidase_Metallo"/>
</dbReference>
<dbReference type="SUPFAM" id="SSF55486">
    <property type="entry name" value="Metalloproteases ('zincins'), catalytic domain"/>
    <property type="match status" value="1"/>
</dbReference>
<dbReference type="SMART" id="SM00235">
    <property type="entry name" value="ZnMc"/>
    <property type="match status" value="1"/>
</dbReference>
<evidence type="ECO:0000259" key="12">
    <source>
        <dbReference type="PROSITE" id="PS01180"/>
    </source>
</evidence>
<name>A0AAN9FTT3_HALRR</name>
<keyword evidence="15" id="KW-1185">Reference proteome</keyword>
<evidence type="ECO:0000256" key="9">
    <source>
        <dbReference type="PROSITE-ProRule" id="PRU01211"/>
    </source>
</evidence>
<feature type="binding site" evidence="9">
    <location>
        <position position="222"/>
    </location>
    <ligand>
        <name>Zn(2+)</name>
        <dbReference type="ChEBI" id="CHEBI:29105"/>
        <note>catalytic</note>
    </ligand>
</feature>
<dbReference type="PRINTS" id="PR00480">
    <property type="entry name" value="ASTACIN"/>
</dbReference>
<dbReference type="InterPro" id="IPR000859">
    <property type="entry name" value="CUB_dom"/>
</dbReference>
<dbReference type="Gene3D" id="2.60.120.290">
    <property type="entry name" value="Spermadhesin, CUB domain"/>
    <property type="match status" value="1"/>
</dbReference>